<name>R8BDM8_PHAM7</name>
<gene>
    <name evidence="2" type="ORF">UCRPA7_7097</name>
</gene>
<dbReference type="RefSeq" id="XP_007917822.1">
    <property type="nucleotide sequence ID" value="XM_007919631.1"/>
</dbReference>
<keyword evidence="3" id="KW-1185">Reference proteome</keyword>
<reference evidence="3" key="1">
    <citation type="journal article" date="2013" name="Genome Announc.">
        <title>Draft genome sequence of the ascomycete Phaeoacremonium aleophilum strain UCR-PA7, a causal agent of the esca disease complex in grapevines.</title>
        <authorList>
            <person name="Blanco-Ulate B."/>
            <person name="Rolshausen P."/>
            <person name="Cantu D."/>
        </authorList>
    </citation>
    <scope>NUCLEOTIDE SEQUENCE [LARGE SCALE GENOMIC DNA]</scope>
    <source>
        <strain evidence="3">UCR-PA7</strain>
    </source>
</reference>
<dbReference type="Proteomes" id="UP000014074">
    <property type="component" value="Unassembled WGS sequence"/>
</dbReference>
<evidence type="ECO:0000313" key="2">
    <source>
        <dbReference type="EMBL" id="EON97406.1"/>
    </source>
</evidence>
<feature type="chain" id="PRO_5005710595" evidence="1">
    <location>
        <begin position="20"/>
        <end position="543"/>
    </location>
</feature>
<dbReference type="eggNOG" id="ENOG502RNIV">
    <property type="taxonomic scope" value="Eukaryota"/>
</dbReference>
<proteinExistence type="predicted"/>
<evidence type="ECO:0000313" key="3">
    <source>
        <dbReference type="Proteomes" id="UP000014074"/>
    </source>
</evidence>
<dbReference type="EMBL" id="KB933264">
    <property type="protein sequence ID" value="EON97406.1"/>
    <property type="molecule type" value="Genomic_DNA"/>
</dbReference>
<dbReference type="KEGG" id="tmn:UCRPA7_7097"/>
<dbReference type="OrthoDB" id="2527403at2759"/>
<dbReference type="InterPro" id="IPR018803">
    <property type="entry name" value="Ish1/Msc1-like"/>
</dbReference>
<keyword evidence="1" id="KW-0732">Signal</keyword>
<organism evidence="2 3">
    <name type="scientific">Phaeoacremonium minimum (strain UCR-PA7)</name>
    <name type="common">Esca disease fungus</name>
    <name type="synonym">Togninia minima</name>
    <dbReference type="NCBI Taxonomy" id="1286976"/>
    <lineage>
        <taxon>Eukaryota</taxon>
        <taxon>Fungi</taxon>
        <taxon>Dikarya</taxon>
        <taxon>Ascomycota</taxon>
        <taxon>Pezizomycotina</taxon>
        <taxon>Sordariomycetes</taxon>
        <taxon>Sordariomycetidae</taxon>
        <taxon>Togniniales</taxon>
        <taxon>Togniniaceae</taxon>
        <taxon>Phaeoacremonium</taxon>
    </lineage>
</organism>
<accession>R8BDM8</accession>
<sequence>MRLLKAFISVALVADAALASTWFSKAAYNKWHETELERWLSDHDVPYPTPADRKDLEKLVQKNWDSYVVSPYQEWDTDKLSAFLQQKGIETKDATKANKNSLVAQVQSAWFETEDKAQNAYISIKDWILDTWTDSQLKAFCDHHGIPVPQPRKRDTLLQKAREGYDTVAQKTGEAASYPGNWLYESWTESDLKEWLDTHGFPAPQPTNRDKLIASVRRNSRLAYLKAQDAAASATSSAQAAYSTLTDMVIDAWSESQLKEFADKNGISVPQGTKVNELRALVRKHRAELLGDTVSGTAASAFGAATSKAGNEYAKATDSASLAAQEAFNEAVNTWSESRLKSYLDARGVPVPQASKTDELRALVRKHSHKASTGWSTWTFDDYSYENLKNYLLNTGDSSAKKAANKAGATRDDLVKAAQSAYASASSAGGSNYASVTSYLSQATDSAKKSTFDTWSESELKSYLDSYGVPVHQGSTINELRAYARKQSTYWKYGTSSPSETLLAKLSESAQASWQWVLEQLNIGANAAQKKAEDAKAKAKEEL</sequence>
<dbReference type="HOGENOM" id="CLU_022672_1_0_1"/>
<dbReference type="Pfam" id="PF10281">
    <property type="entry name" value="Ish1"/>
    <property type="match status" value="7"/>
</dbReference>
<evidence type="ECO:0000256" key="1">
    <source>
        <dbReference type="SAM" id="SignalP"/>
    </source>
</evidence>
<dbReference type="GeneID" id="19327822"/>
<feature type="signal peptide" evidence="1">
    <location>
        <begin position="1"/>
        <end position="19"/>
    </location>
</feature>
<protein>
    <submittedName>
        <fullName evidence="2">Putative msc1 protein</fullName>
    </submittedName>
</protein>
<dbReference type="AlphaFoldDB" id="R8BDM8"/>